<evidence type="ECO:0000313" key="1">
    <source>
        <dbReference type="EMBL" id="DAF54768.1"/>
    </source>
</evidence>
<dbReference type="EMBL" id="BK032682">
    <property type="protein sequence ID" value="DAF54768.1"/>
    <property type="molecule type" value="Genomic_DNA"/>
</dbReference>
<sequence>MTYPEINTLTSPLFCLPINKPIISYSTYIRNKHKDLDCDYWRVHTSDGYIEFDSRHFYGIFNHHKSNSILSSATLSKITDITNKYLSDKRIYISPLINNYYYYISRGNGKSLRELLSFTETFMDCSQNIRFTPYPYVYTLLPYPNEYKVYDYKSDMENLYKKIISEKIFNSYITQNNSTKQRSNNKEEMSCLKIIADKKQYK</sequence>
<protein>
    <submittedName>
        <fullName evidence="1">Uncharacterized protein</fullName>
    </submittedName>
</protein>
<reference evidence="1" key="1">
    <citation type="journal article" date="2021" name="Proc. Natl. Acad. Sci. U.S.A.">
        <title>A Catalog of Tens of Thousands of Viruses from Human Metagenomes Reveals Hidden Associations with Chronic Diseases.</title>
        <authorList>
            <person name="Tisza M.J."/>
            <person name="Buck C.B."/>
        </authorList>
    </citation>
    <scope>NUCLEOTIDE SEQUENCE</scope>
    <source>
        <strain evidence="1">CtqPo10</strain>
    </source>
</reference>
<proteinExistence type="predicted"/>
<name>A0A8S5SUY7_9CAUD</name>
<accession>A0A8S5SUY7</accession>
<organism evidence="1">
    <name type="scientific">Siphoviridae sp. ctqPo10</name>
    <dbReference type="NCBI Taxonomy" id="2827948"/>
    <lineage>
        <taxon>Viruses</taxon>
        <taxon>Duplodnaviria</taxon>
        <taxon>Heunggongvirae</taxon>
        <taxon>Uroviricota</taxon>
        <taxon>Caudoviricetes</taxon>
    </lineage>
</organism>